<proteinExistence type="predicted"/>
<dbReference type="HOGENOM" id="CLU_047604_0_0_1"/>
<evidence type="ECO:0000256" key="1">
    <source>
        <dbReference type="SAM" id="Phobius"/>
    </source>
</evidence>
<feature type="transmembrane region" description="Helical" evidence="1">
    <location>
        <begin position="383"/>
        <end position="406"/>
    </location>
</feature>
<accession>U9UJK1</accession>
<dbReference type="EMBL" id="KI278928">
    <property type="protein sequence ID" value="ESA18748.1"/>
    <property type="molecule type" value="Genomic_DNA"/>
</dbReference>
<reference evidence="2" key="1">
    <citation type="submission" date="2013-07" db="EMBL/GenBank/DDBJ databases">
        <title>The genome of an arbuscular mycorrhizal fungus provides insights into the evolution of the oldest plant symbiosis.</title>
        <authorList>
            <consortium name="DOE Joint Genome Institute"/>
            <person name="Tisserant E."/>
            <person name="Malbreil M."/>
            <person name="Kuo A."/>
            <person name="Kohler A."/>
            <person name="Symeonidi A."/>
            <person name="Balestrini R."/>
            <person name="Charron P."/>
            <person name="Duensing N."/>
            <person name="Frei-dit-Frey N."/>
            <person name="Gianinazzi-Pearson V."/>
            <person name="Gilbert B."/>
            <person name="Handa Y."/>
            <person name="Hijri M."/>
            <person name="Kaul R."/>
            <person name="Kawaguchi M."/>
            <person name="Krajinski F."/>
            <person name="Lammers P."/>
            <person name="Lapierre D."/>
            <person name="Masclaux F.G."/>
            <person name="Murat C."/>
            <person name="Morin E."/>
            <person name="Ndikumana S."/>
            <person name="Pagni M."/>
            <person name="Petitpierre D."/>
            <person name="Requena N."/>
            <person name="Rosikiewicz P."/>
            <person name="Riley R."/>
            <person name="Saito K."/>
            <person name="San Clemente H."/>
            <person name="Shapiro H."/>
            <person name="van Tuinen D."/>
            <person name="Becard G."/>
            <person name="Bonfante P."/>
            <person name="Paszkowski U."/>
            <person name="Shachar-Hill Y."/>
            <person name="Young J.P."/>
            <person name="Sanders I.R."/>
            <person name="Henrissat B."/>
            <person name="Rensing S.A."/>
            <person name="Grigoriev I.V."/>
            <person name="Corradi N."/>
            <person name="Roux C."/>
            <person name="Martin F."/>
        </authorList>
    </citation>
    <scope>NUCLEOTIDE SEQUENCE</scope>
    <source>
        <strain evidence="2">DAOM 197198</strain>
    </source>
</reference>
<name>U9UJK1_RHIID</name>
<keyword evidence="1" id="KW-0812">Transmembrane</keyword>
<protein>
    <submittedName>
        <fullName evidence="2">Uncharacterized protein</fullName>
    </submittedName>
</protein>
<sequence length="461" mass="52847">MWEFETINPIKHVLRISENPSSMNKWITLITVLSSLLEAVLLPVLISLTWIAIYKIKRRMNGRKNIPNVLLAQVIGLYNFTEISHINVNLFRNDSNCTYTSCLSDLDEENFALVKNSTTLKNTLRMHNVKNTYLNLSVDNTLYAVRVKINTTSCGFAFNDYNKSKSISSQNMDNVTDTTFIPTYVYEFLVDTYRYFNGLTAYQSEIGFNINIQDRCDIPFNMLYISPNFNPNVTKLGNLIKSRFDVNRSIGRTCRMSFGCSASVEWKNMQIVGTTPDNIKLLKVDFNNSLYKLEELFSTNVRDYRKVGKCFGEGLMDNTLDKMVTFLTDWREIIKYKGGKYNYNLLNEFENVLSQSLVSSVQSMTNDINVYTVQAKKLEAPGIWIEMTILSLAIFFVCSILMLILTTRNVKMLLPLSVLDLGIITNVIFKEDGSNTKTSWPFELDSYQDESTHLLTANEIS</sequence>
<gene>
    <name evidence="2" type="ORF">GLOINDRAFT_320705</name>
</gene>
<feature type="transmembrane region" description="Helical" evidence="1">
    <location>
        <begin position="26"/>
        <end position="54"/>
    </location>
</feature>
<dbReference type="AlphaFoldDB" id="U9UJK1"/>
<keyword evidence="1" id="KW-1133">Transmembrane helix</keyword>
<evidence type="ECO:0000313" key="2">
    <source>
        <dbReference type="EMBL" id="ESA18748.1"/>
    </source>
</evidence>
<dbReference type="VEuPathDB" id="FungiDB:RhiirFUN_007266"/>
<organism evidence="2">
    <name type="scientific">Rhizophagus irregularis (strain DAOM 181602 / DAOM 197198 / MUCL 43194)</name>
    <name type="common">Arbuscular mycorrhizal fungus</name>
    <name type="synonym">Glomus intraradices</name>
    <dbReference type="NCBI Taxonomy" id="747089"/>
    <lineage>
        <taxon>Eukaryota</taxon>
        <taxon>Fungi</taxon>
        <taxon>Fungi incertae sedis</taxon>
        <taxon>Mucoromycota</taxon>
        <taxon>Glomeromycotina</taxon>
        <taxon>Glomeromycetes</taxon>
        <taxon>Glomerales</taxon>
        <taxon>Glomeraceae</taxon>
        <taxon>Rhizophagus</taxon>
    </lineage>
</organism>
<keyword evidence="1" id="KW-0472">Membrane</keyword>